<keyword evidence="7" id="KW-0853">WD repeat</keyword>
<dbReference type="OMA" id="EFSPHVS"/>
<dbReference type="AlphaFoldDB" id="A0A1C7MDA6"/>
<evidence type="ECO:0000313" key="10">
    <source>
        <dbReference type="EMBL" id="OBZ74905.1"/>
    </source>
</evidence>
<comment type="subcellular location">
    <subcellularLocation>
        <location evidence="1">Cytoplasm</location>
        <location evidence="1">Cytoskeleton</location>
    </subcellularLocation>
</comment>
<protein>
    <recommendedName>
        <fullName evidence="5 8">Actin-related protein 2/3 complex subunit 5</fullName>
    </recommendedName>
</protein>
<dbReference type="Pfam" id="PF00400">
    <property type="entry name" value="WD40"/>
    <property type="match status" value="1"/>
</dbReference>
<dbReference type="GO" id="GO:0034314">
    <property type="term" value="P:Arp2/3 complex-mediated actin nucleation"/>
    <property type="evidence" value="ECO:0007669"/>
    <property type="project" value="InterPro"/>
</dbReference>
<dbReference type="EMBL" id="LUGG01000005">
    <property type="protein sequence ID" value="OBZ74905.1"/>
    <property type="molecule type" value="Genomic_DNA"/>
</dbReference>
<dbReference type="InterPro" id="IPR006789">
    <property type="entry name" value="ARPC5"/>
</dbReference>
<dbReference type="SUPFAM" id="SSF50978">
    <property type="entry name" value="WD40 repeat-like"/>
    <property type="match status" value="1"/>
</dbReference>
<feature type="region of interest" description="Disordered" evidence="9">
    <location>
        <begin position="815"/>
        <end position="933"/>
    </location>
</feature>
<dbReference type="InterPro" id="IPR036322">
    <property type="entry name" value="WD40_repeat_dom_sf"/>
</dbReference>
<evidence type="ECO:0000313" key="11">
    <source>
        <dbReference type="Proteomes" id="UP000092993"/>
    </source>
</evidence>
<feature type="compositionally biased region" description="Polar residues" evidence="9">
    <location>
        <begin position="830"/>
        <end position="851"/>
    </location>
</feature>
<evidence type="ECO:0000256" key="6">
    <source>
        <dbReference type="ARBA" id="ARBA00060329"/>
    </source>
</evidence>
<keyword evidence="11" id="KW-1185">Reference proteome</keyword>
<evidence type="ECO:0000256" key="8">
    <source>
        <dbReference type="RuleBase" id="RU004301"/>
    </source>
</evidence>
<reference evidence="10 11" key="1">
    <citation type="submission" date="2016-03" db="EMBL/GenBank/DDBJ databases">
        <title>Whole genome sequencing of Grifola frondosa 9006-11.</title>
        <authorList>
            <person name="Min B."/>
            <person name="Park H."/>
            <person name="Kim J.-G."/>
            <person name="Cho H."/>
            <person name="Oh Y.-L."/>
            <person name="Kong W.-S."/>
            <person name="Choi I.-G."/>
        </authorList>
    </citation>
    <scope>NUCLEOTIDE SEQUENCE [LARGE SCALE GENOMIC DNA]</scope>
    <source>
        <strain evidence="10 11">9006-11</strain>
    </source>
</reference>
<dbReference type="Gene3D" id="2.130.10.10">
    <property type="entry name" value="YVTN repeat-like/Quinoprotein amine dehydrogenase"/>
    <property type="match status" value="1"/>
</dbReference>
<dbReference type="InterPro" id="IPR015943">
    <property type="entry name" value="WD40/YVTN_repeat-like_dom_sf"/>
</dbReference>
<proteinExistence type="inferred from homology"/>
<dbReference type="InterPro" id="IPR036743">
    <property type="entry name" value="ARPC5_sf"/>
</dbReference>
<comment type="function">
    <text evidence="6">Functions as a component of the Arp2/3 complex which is involved in regulation of actin polymerization and together with an activating nucleation-promoting factor (NPF) mediates the formation of branched actin networks.</text>
</comment>
<keyword evidence="3" id="KW-0963">Cytoplasm</keyword>
<gene>
    <name evidence="10" type="ORF">A0H81_05165</name>
</gene>
<organism evidence="10 11">
    <name type="scientific">Grifola frondosa</name>
    <name type="common">Maitake</name>
    <name type="synonym">Polyporus frondosus</name>
    <dbReference type="NCBI Taxonomy" id="5627"/>
    <lineage>
        <taxon>Eukaryota</taxon>
        <taxon>Fungi</taxon>
        <taxon>Dikarya</taxon>
        <taxon>Basidiomycota</taxon>
        <taxon>Agaricomycotina</taxon>
        <taxon>Agaricomycetes</taxon>
        <taxon>Polyporales</taxon>
        <taxon>Grifolaceae</taxon>
        <taxon>Grifola</taxon>
    </lineage>
</organism>
<feature type="region of interest" description="Disordered" evidence="9">
    <location>
        <begin position="770"/>
        <end position="792"/>
    </location>
</feature>
<evidence type="ECO:0000256" key="4">
    <source>
        <dbReference type="ARBA" id="ARBA00023212"/>
    </source>
</evidence>
<dbReference type="Pfam" id="PF04699">
    <property type="entry name" value="P16-Arc"/>
    <property type="match status" value="1"/>
</dbReference>
<dbReference type="Proteomes" id="UP000092993">
    <property type="component" value="Unassembled WGS sequence"/>
</dbReference>
<comment type="function">
    <text evidence="8">Functions as component of the Arp2/3 complex which is involved in regulation of actin polymerization and together with an activating nucleation-promoting factor (NPF) mediates the formation of branched actin networks. Arp2/3 complex plays a critical role in the control of cell morphogenesis via the modulation of cell polarity development.</text>
</comment>
<evidence type="ECO:0000256" key="2">
    <source>
        <dbReference type="ARBA" id="ARBA00006084"/>
    </source>
</evidence>
<evidence type="ECO:0000256" key="7">
    <source>
        <dbReference type="PROSITE-ProRule" id="PRU00221"/>
    </source>
</evidence>
<evidence type="ECO:0000256" key="3">
    <source>
        <dbReference type="ARBA" id="ARBA00022490"/>
    </source>
</evidence>
<dbReference type="PANTHER" id="PTHR12644">
    <property type="entry name" value="ARP2/3 COMPLEX 16 KD SUBUNIT P16-ARC"/>
    <property type="match status" value="1"/>
</dbReference>
<feature type="repeat" description="WD" evidence="7">
    <location>
        <begin position="569"/>
        <end position="599"/>
    </location>
</feature>
<name>A0A1C7MDA6_GRIFR</name>
<accession>A0A1C7MDA6</accession>
<dbReference type="OrthoDB" id="429520at2759"/>
<dbReference type="GO" id="GO:0005885">
    <property type="term" value="C:Arp2/3 protein complex"/>
    <property type="evidence" value="ECO:0007669"/>
    <property type="project" value="InterPro"/>
</dbReference>
<comment type="caution">
    <text evidence="10">The sequence shown here is derived from an EMBL/GenBank/DDBJ whole genome shotgun (WGS) entry which is preliminary data.</text>
</comment>
<dbReference type="Gene3D" id="1.25.40.190">
    <property type="entry name" value="Actin-related protein 2/3 complex subunit 5"/>
    <property type="match status" value="1"/>
</dbReference>
<dbReference type="GO" id="GO:0030833">
    <property type="term" value="P:regulation of actin filament polymerization"/>
    <property type="evidence" value="ECO:0007669"/>
    <property type="project" value="InterPro"/>
</dbReference>
<evidence type="ECO:0000256" key="9">
    <source>
        <dbReference type="SAM" id="MobiDB-lite"/>
    </source>
</evidence>
<dbReference type="SUPFAM" id="SSF69103">
    <property type="entry name" value="Arp2/3 complex 16 kDa subunit ARPC5"/>
    <property type="match status" value="1"/>
</dbReference>
<dbReference type="InterPro" id="IPR001680">
    <property type="entry name" value="WD40_rpt"/>
</dbReference>
<dbReference type="FunFam" id="1.25.40.190:FF:000003">
    <property type="entry name" value="Actin-related protein 2/3 complex subunit 5"/>
    <property type="match status" value="1"/>
</dbReference>
<comment type="similarity">
    <text evidence="2 8">Belongs to the ARPC5 family.</text>
</comment>
<sequence>MDTNFRRIDIDQYDEDVLLESELYEPDPRDPSQVLSDSKQKAGAVRSSLAQGDIPGALSIVLEGAPYGPNVEEAKTLNLQTLVSILNSTKATEIPGVVKALSQDAQDTLMKYLYKGMAMPGWGDVSGSVLLGWHEKLTEAAGTGCIHLRTSGRTRSLLRADAEIDERVYAADAKLRQTATLTSTTTIADIVCDSAQLLNKQLYAHIKDDNTWRRAYVYQFLGITPESDLRDDADGRALMLRREESSWRKEFVLRFNLRRRWERSRNAAVTHIPHHSAISSMHLMPSTTLLTASLQYGIVSRSYPLTGKILRGYLDASGTLNGLGIGNPNAEFSPHVSAVALASEGARRRCFGVSRTGKSRSRLRHARWMEAGQLRRSGRARQVWDAKTVKCLWTSDKGLSLVRDPCVKVTIDTLHGVIVGAMQSGDILVWSGLALLTDKPEALQLEPSEMRIPAYKADGSASPYGPNSALEVTDLHIACSDTKPLLVAYTNSAQFHRLSIDLSSCKVDRTIFGDDSTGPIRSLKPVFSSRHDETSFVLVGDQLGCISVFAWDALPTPGSAFVAAVRKFEAHEDGAVTAIAWNSTVLATGSSRGTVKIWDSLTFTPLRSFPSPAAKPVVGGEWEHVSQILLENDVVVASWSGSKVMAWKAGPVRKGNGKGKHVRGAKSTGVAKWHQQVEMYRDIAESRRDLEEEQAHIRRAFGRERAHQSTLAHLGLSEAEAVEYVLMLSRDEEEERRQRVLISREDEGVFIGDFDDVQTPVPVPDTFFGSESSSAVHSRGSSISSHSPSNGSVFPDGRSFWRTLPSASNFKIQVSPRVRPEPMEAGFTPSPINGSLSSSREVIHAPSTSDLEQFPAVSRTPSSASMSVPSTPGSSRVSSTHYSASGSPESFRSAWSTPLRSSGVPSPSRGLEASFPSFLRNANPPGNASAEGPSLVSAEFTQGVGDTAVRTQDVNQEEEDLRFAIELSIAEARSRGEEV</sequence>
<feature type="compositionally biased region" description="Polar residues" evidence="9">
    <location>
        <begin position="859"/>
        <end position="905"/>
    </location>
</feature>
<dbReference type="GO" id="GO:0044396">
    <property type="term" value="P:actin cortical patch organization"/>
    <property type="evidence" value="ECO:0007669"/>
    <property type="project" value="UniProtKB-ARBA"/>
</dbReference>
<evidence type="ECO:0000256" key="1">
    <source>
        <dbReference type="ARBA" id="ARBA00004245"/>
    </source>
</evidence>
<dbReference type="SMART" id="SM00320">
    <property type="entry name" value="WD40"/>
    <property type="match status" value="1"/>
</dbReference>
<evidence type="ECO:0000256" key="5">
    <source>
        <dbReference type="ARBA" id="ARBA00040214"/>
    </source>
</evidence>
<dbReference type="STRING" id="5627.A0A1C7MDA6"/>
<keyword evidence="4 8" id="KW-0206">Cytoskeleton</keyword>
<dbReference type="PROSITE" id="PS50082">
    <property type="entry name" value="WD_REPEATS_2"/>
    <property type="match status" value="1"/>
</dbReference>